<keyword evidence="3" id="KW-1185">Reference proteome</keyword>
<dbReference type="Pfam" id="PF01850">
    <property type="entry name" value="PIN"/>
    <property type="match status" value="1"/>
</dbReference>
<dbReference type="PANTHER" id="PTHR36173:SF2">
    <property type="entry name" value="RIBONUCLEASE VAPC16"/>
    <property type="match status" value="1"/>
</dbReference>
<dbReference type="InterPro" id="IPR052919">
    <property type="entry name" value="TA_system_RNase"/>
</dbReference>
<dbReference type="SUPFAM" id="SSF88723">
    <property type="entry name" value="PIN domain-like"/>
    <property type="match status" value="1"/>
</dbReference>
<organism evidence="2 3">
    <name type="scientific">Sulfuriferula plumbiphila</name>
    <dbReference type="NCBI Taxonomy" id="171865"/>
    <lineage>
        <taxon>Bacteria</taxon>
        <taxon>Pseudomonadati</taxon>
        <taxon>Pseudomonadota</taxon>
        <taxon>Betaproteobacteria</taxon>
        <taxon>Nitrosomonadales</taxon>
        <taxon>Sulfuricellaceae</taxon>
        <taxon>Sulfuriferula</taxon>
    </lineage>
</organism>
<evidence type="ECO:0000313" key="3">
    <source>
        <dbReference type="Proteomes" id="UP000321337"/>
    </source>
</evidence>
<dbReference type="PANTHER" id="PTHR36173">
    <property type="entry name" value="RIBONUCLEASE VAPC16-RELATED"/>
    <property type="match status" value="1"/>
</dbReference>
<proteinExistence type="predicted"/>
<name>A0A512LA06_9PROT</name>
<reference evidence="2 3" key="1">
    <citation type="submission" date="2019-07" db="EMBL/GenBank/DDBJ databases">
        <title>Whole genome shotgun sequence of Thiobacillus plumbophilus NBRC 107929.</title>
        <authorList>
            <person name="Hosoyama A."/>
            <person name="Uohara A."/>
            <person name="Ohji S."/>
            <person name="Ichikawa N."/>
        </authorList>
    </citation>
    <scope>NUCLEOTIDE SEQUENCE [LARGE SCALE GENOMIC DNA]</scope>
    <source>
        <strain evidence="2 3">NBRC 107929</strain>
    </source>
</reference>
<evidence type="ECO:0000259" key="1">
    <source>
        <dbReference type="Pfam" id="PF01850"/>
    </source>
</evidence>
<sequence length="63" mass="6812">MVVAGMRLLPIIPEHTVAAAELPALHADPFDRLLVAQAWQQHLILLTADAALTAYGPNVRCVQ</sequence>
<evidence type="ECO:0000313" key="2">
    <source>
        <dbReference type="EMBL" id="GEP31309.1"/>
    </source>
</evidence>
<dbReference type="AlphaFoldDB" id="A0A512LA06"/>
<dbReference type="EMBL" id="BKAD01000028">
    <property type="protein sequence ID" value="GEP31309.1"/>
    <property type="molecule type" value="Genomic_DNA"/>
</dbReference>
<feature type="domain" description="PIN" evidence="1">
    <location>
        <begin position="4"/>
        <end position="53"/>
    </location>
</feature>
<dbReference type="InterPro" id="IPR029060">
    <property type="entry name" value="PIN-like_dom_sf"/>
</dbReference>
<dbReference type="Proteomes" id="UP000321337">
    <property type="component" value="Unassembled WGS sequence"/>
</dbReference>
<protein>
    <recommendedName>
        <fullName evidence="1">PIN domain-containing protein</fullName>
    </recommendedName>
</protein>
<accession>A0A512LA06</accession>
<dbReference type="InterPro" id="IPR002716">
    <property type="entry name" value="PIN_dom"/>
</dbReference>
<gene>
    <name evidence="2" type="ORF">TPL01_24470</name>
</gene>
<comment type="caution">
    <text evidence="2">The sequence shown here is derived from an EMBL/GenBank/DDBJ whole genome shotgun (WGS) entry which is preliminary data.</text>
</comment>